<feature type="transmembrane region" description="Helical" evidence="7">
    <location>
        <begin position="129"/>
        <end position="151"/>
    </location>
</feature>
<dbReference type="GO" id="GO:0005886">
    <property type="term" value="C:plasma membrane"/>
    <property type="evidence" value="ECO:0007669"/>
    <property type="project" value="UniProtKB-SubCell"/>
</dbReference>
<evidence type="ECO:0000313" key="10">
    <source>
        <dbReference type="Proteomes" id="UP000199182"/>
    </source>
</evidence>
<reference evidence="9 10" key="1">
    <citation type="submission" date="2016-10" db="EMBL/GenBank/DDBJ databases">
        <authorList>
            <person name="de Groot N.N."/>
        </authorList>
    </citation>
    <scope>NUCLEOTIDE SEQUENCE [LARGE SCALE GENOMIC DNA]</scope>
    <source>
        <strain evidence="9 10">CGMCC 1.5012</strain>
    </source>
</reference>
<evidence type="ECO:0000256" key="1">
    <source>
        <dbReference type="ARBA" id="ARBA00004651"/>
    </source>
</evidence>
<dbReference type="PRINTS" id="PR01036">
    <property type="entry name" value="TCRTETB"/>
</dbReference>
<dbReference type="PANTHER" id="PTHR23517:SF3">
    <property type="entry name" value="INTEGRAL MEMBRANE TRANSPORT PROTEIN"/>
    <property type="match status" value="1"/>
</dbReference>
<dbReference type="STRING" id="258515.SAMN05192585_1186"/>
<evidence type="ECO:0000256" key="2">
    <source>
        <dbReference type="ARBA" id="ARBA00022448"/>
    </source>
</evidence>
<feature type="transmembrane region" description="Helical" evidence="7">
    <location>
        <begin position="213"/>
        <end position="239"/>
    </location>
</feature>
<evidence type="ECO:0000256" key="4">
    <source>
        <dbReference type="ARBA" id="ARBA00022692"/>
    </source>
</evidence>
<dbReference type="Proteomes" id="UP000199182">
    <property type="component" value="Unassembled WGS sequence"/>
</dbReference>
<feature type="domain" description="Major facilitator superfamily (MFS) profile" evidence="8">
    <location>
        <begin position="4"/>
        <end position="390"/>
    </location>
</feature>
<feature type="transmembrane region" description="Helical" evidence="7">
    <location>
        <begin position="302"/>
        <end position="327"/>
    </location>
</feature>
<feature type="transmembrane region" description="Helical" evidence="7">
    <location>
        <begin position="245"/>
        <end position="266"/>
    </location>
</feature>
<keyword evidence="2" id="KW-0813">Transport</keyword>
<feature type="transmembrane region" description="Helical" evidence="7">
    <location>
        <begin position="163"/>
        <end position="183"/>
    </location>
</feature>
<organism evidence="9 10">
    <name type="scientific">Acetanaerobacterium elongatum</name>
    <dbReference type="NCBI Taxonomy" id="258515"/>
    <lineage>
        <taxon>Bacteria</taxon>
        <taxon>Bacillati</taxon>
        <taxon>Bacillota</taxon>
        <taxon>Clostridia</taxon>
        <taxon>Eubacteriales</taxon>
        <taxon>Oscillospiraceae</taxon>
        <taxon>Acetanaerobacterium</taxon>
    </lineage>
</organism>
<feature type="transmembrane region" description="Helical" evidence="7">
    <location>
        <begin position="339"/>
        <end position="362"/>
    </location>
</feature>
<feature type="transmembrane region" description="Helical" evidence="7">
    <location>
        <begin position="278"/>
        <end position="296"/>
    </location>
</feature>
<evidence type="ECO:0000256" key="7">
    <source>
        <dbReference type="SAM" id="Phobius"/>
    </source>
</evidence>
<dbReference type="PROSITE" id="PS50850">
    <property type="entry name" value="MFS"/>
    <property type="match status" value="1"/>
</dbReference>
<accession>A0A1H0AZS2</accession>
<name>A0A1H0AZS2_9FIRM</name>
<dbReference type="PANTHER" id="PTHR23517">
    <property type="entry name" value="RESISTANCE PROTEIN MDTM, PUTATIVE-RELATED-RELATED"/>
    <property type="match status" value="1"/>
</dbReference>
<dbReference type="InterPro" id="IPR050171">
    <property type="entry name" value="MFS_Transporters"/>
</dbReference>
<evidence type="ECO:0000313" key="9">
    <source>
        <dbReference type="EMBL" id="SDN38869.1"/>
    </source>
</evidence>
<keyword evidence="3" id="KW-1003">Cell membrane</keyword>
<dbReference type="SUPFAM" id="SSF103473">
    <property type="entry name" value="MFS general substrate transporter"/>
    <property type="match status" value="1"/>
</dbReference>
<feature type="transmembrane region" description="Helical" evidence="7">
    <location>
        <begin position="95"/>
        <end position="117"/>
    </location>
</feature>
<dbReference type="AlphaFoldDB" id="A0A1H0AZS2"/>
<keyword evidence="5 7" id="KW-1133">Transmembrane helix</keyword>
<gene>
    <name evidence="9" type="ORF">SAMN05192585_1186</name>
</gene>
<evidence type="ECO:0000256" key="3">
    <source>
        <dbReference type="ARBA" id="ARBA00022475"/>
    </source>
</evidence>
<feature type="transmembrane region" description="Helical" evidence="7">
    <location>
        <begin position="70"/>
        <end position="89"/>
    </location>
</feature>
<keyword evidence="10" id="KW-1185">Reference proteome</keyword>
<protein>
    <submittedName>
        <fullName evidence="9">Predicted arabinose efflux permease, MFS family</fullName>
    </submittedName>
</protein>
<sequence length="393" mass="42102">MKKEFSIVCISVFLLVLGTCISGTILVPYAKTLGGTGFIIGVIYSSMYAVRLIIGTPVGRLSQKRGAKTILLYSLILYIFIAAAYLISWNIPSLLAARLLHGVASAMMLPMAMAYVGEISPEGQEGRYMGIYNTILFVASGVGPIIGGVIYESRESNGNIPVFLTLLGLSFVSLFILLCFGNFKKGNHTNPKAYKQQEPVYSKLTDILKSKSMIGLACLNIVSAVLLALFGATFTQYALDNRMNMGTIGVLIAVYNVVIGAIQIPLGRFCDRHNKIKLVMISGAITALLVLFFPAFKGCWLIGILLVFLGICTALHLSSITALAAVVGKEAGMGVTMGFLGSVNSAGTIIGYLLLGIITDAAGIQNTFLFTAALFLAGNIVFLILWHLNKKIK</sequence>
<dbReference type="InterPro" id="IPR036259">
    <property type="entry name" value="MFS_trans_sf"/>
</dbReference>
<dbReference type="InterPro" id="IPR020846">
    <property type="entry name" value="MFS_dom"/>
</dbReference>
<dbReference type="Pfam" id="PF07690">
    <property type="entry name" value="MFS_1"/>
    <property type="match status" value="1"/>
</dbReference>
<evidence type="ECO:0000259" key="8">
    <source>
        <dbReference type="PROSITE" id="PS50850"/>
    </source>
</evidence>
<dbReference type="RefSeq" id="WP_092640298.1">
    <property type="nucleotide sequence ID" value="NZ_FNID01000018.1"/>
</dbReference>
<dbReference type="InterPro" id="IPR011701">
    <property type="entry name" value="MFS"/>
</dbReference>
<evidence type="ECO:0000256" key="5">
    <source>
        <dbReference type="ARBA" id="ARBA00022989"/>
    </source>
</evidence>
<dbReference type="CDD" id="cd17325">
    <property type="entry name" value="MFS_MdtG_SLC18_like"/>
    <property type="match status" value="1"/>
</dbReference>
<dbReference type="Gene3D" id="1.20.1250.20">
    <property type="entry name" value="MFS general substrate transporter like domains"/>
    <property type="match status" value="1"/>
</dbReference>
<dbReference type="OrthoDB" id="6360at2"/>
<dbReference type="EMBL" id="FNID01000018">
    <property type="protein sequence ID" value="SDN38869.1"/>
    <property type="molecule type" value="Genomic_DNA"/>
</dbReference>
<dbReference type="GO" id="GO:0022857">
    <property type="term" value="F:transmembrane transporter activity"/>
    <property type="evidence" value="ECO:0007669"/>
    <property type="project" value="InterPro"/>
</dbReference>
<evidence type="ECO:0000256" key="6">
    <source>
        <dbReference type="ARBA" id="ARBA00023136"/>
    </source>
</evidence>
<comment type="subcellular location">
    <subcellularLocation>
        <location evidence="1">Cell membrane</location>
        <topology evidence="1">Multi-pass membrane protein</topology>
    </subcellularLocation>
</comment>
<keyword evidence="6 7" id="KW-0472">Membrane</keyword>
<feature type="transmembrane region" description="Helical" evidence="7">
    <location>
        <begin position="38"/>
        <end position="58"/>
    </location>
</feature>
<feature type="transmembrane region" description="Helical" evidence="7">
    <location>
        <begin position="368"/>
        <end position="388"/>
    </location>
</feature>
<keyword evidence="4 7" id="KW-0812">Transmembrane</keyword>
<proteinExistence type="predicted"/>